<comment type="caution">
    <text evidence="2">The sequence shown here is derived from an EMBL/GenBank/DDBJ whole genome shotgun (WGS) entry which is preliminary data.</text>
</comment>
<feature type="compositionally biased region" description="Acidic residues" evidence="1">
    <location>
        <begin position="185"/>
        <end position="195"/>
    </location>
</feature>
<gene>
    <name evidence="2" type="ORF">BCR39DRAFT_515127</name>
</gene>
<dbReference type="Pfam" id="PF06658">
    <property type="entry name" value="DUF1168"/>
    <property type="match status" value="1"/>
</dbReference>
<sequence>MPYVKDDSESPRRRHLSLSPDPKDAPGPSAKKTKLSTVDHMRRQVDKLFEHPEKEVQLPTGPQERTLRAPQEMMKNVPGSSAGAGSGEFHVYKQARRREYERLRIMSNQQRALDEQAAFKARQAERDAAAEAKTAKNRAKRQKRKQGKGPGAAKLEGKDAPVGETKRKLGGGGGGAVVFRKPGEESDSESDDEAQEVGPAIDSSASVPVQSEEVQAPRIVDEANIIIRDD</sequence>
<dbReference type="STRING" id="71784.A0A1Y2BJR8"/>
<evidence type="ECO:0008006" key="4">
    <source>
        <dbReference type="Google" id="ProtNLM"/>
    </source>
</evidence>
<feature type="compositionally biased region" description="Basic and acidic residues" evidence="1">
    <location>
        <begin position="1"/>
        <end position="11"/>
    </location>
</feature>
<dbReference type="GO" id="GO:0005730">
    <property type="term" value="C:nucleolus"/>
    <property type="evidence" value="ECO:0007669"/>
    <property type="project" value="TreeGrafter"/>
</dbReference>
<reference evidence="2 3" key="1">
    <citation type="submission" date="2016-07" db="EMBL/GenBank/DDBJ databases">
        <title>Pervasive Adenine N6-methylation of Active Genes in Fungi.</title>
        <authorList>
            <consortium name="DOE Joint Genome Institute"/>
            <person name="Mondo S.J."/>
            <person name="Dannebaum R.O."/>
            <person name="Kuo R.C."/>
            <person name="Labutti K."/>
            <person name="Haridas S."/>
            <person name="Kuo A."/>
            <person name="Salamov A."/>
            <person name="Ahrendt S.R."/>
            <person name="Lipzen A."/>
            <person name="Sullivan W."/>
            <person name="Andreopoulos W.B."/>
            <person name="Clum A."/>
            <person name="Lindquist E."/>
            <person name="Daum C."/>
            <person name="Ramamoorthy G.K."/>
            <person name="Gryganskyi A."/>
            <person name="Culley D."/>
            <person name="Magnuson J.K."/>
            <person name="James T.Y."/>
            <person name="O'Malley M.A."/>
            <person name="Stajich J.E."/>
            <person name="Spatafora J.W."/>
            <person name="Visel A."/>
            <person name="Grigoriev I.V."/>
        </authorList>
    </citation>
    <scope>NUCLEOTIDE SEQUENCE [LARGE SCALE GENOMIC DNA]</scope>
    <source>
        <strain evidence="2 3">68-887.2</strain>
    </source>
</reference>
<dbReference type="GO" id="GO:0019901">
    <property type="term" value="F:protein kinase binding"/>
    <property type="evidence" value="ECO:0007669"/>
    <property type="project" value="TreeGrafter"/>
</dbReference>
<dbReference type="PANTHER" id="PTHR13507">
    <property type="entry name" value="PRKR-INTERACTING PROTEIN 1"/>
    <property type="match status" value="1"/>
</dbReference>
<dbReference type="PANTHER" id="PTHR13507:SF0">
    <property type="entry name" value="PRKR-INTERACTING PROTEIN 1"/>
    <property type="match status" value="1"/>
</dbReference>
<feature type="compositionally biased region" description="Polar residues" evidence="1">
    <location>
        <begin position="203"/>
        <end position="213"/>
    </location>
</feature>
<dbReference type="EMBL" id="MCFC01000002">
    <property type="protein sequence ID" value="ORY34850.1"/>
    <property type="molecule type" value="Genomic_DNA"/>
</dbReference>
<accession>A0A1Y2BJR8</accession>
<feature type="non-terminal residue" evidence="2">
    <location>
        <position position="230"/>
    </location>
</feature>
<keyword evidence="3" id="KW-1185">Reference proteome</keyword>
<dbReference type="GO" id="GO:0004860">
    <property type="term" value="F:protein kinase inhibitor activity"/>
    <property type="evidence" value="ECO:0007669"/>
    <property type="project" value="TreeGrafter"/>
</dbReference>
<dbReference type="Proteomes" id="UP000193986">
    <property type="component" value="Unassembled WGS sequence"/>
</dbReference>
<dbReference type="InParanoid" id="A0A1Y2BJR8"/>
<feature type="compositionally biased region" description="Basic residues" evidence="1">
    <location>
        <begin position="135"/>
        <end position="147"/>
    </location>
</feature>
<name>A0A1Y2BJR8_9TREE</name>
<organism evidence="2 3">
    <name type="scientific">Naematelia encephala</name>
    <dbReference type="NCBI Taxonomy" id="71784"/>
    <lineage>
        <taxon>Eukaryota</taxon>
        <taxon>Fungi</taxon>
        <taxon>Dikarya</taxon>
        <taxon>Basidiomycota</taxon>
        <taxon>Agaricomycotina</taxon>
        <taxon>Tremellomycetes</taxon>
        <taxon>Tremellales</taxon>
        <taxon>Naemateliaceae</taxon>
        <taxon>Naematelia</taxon>
    </lineage>
</organism>
<dbReference type="GO" id="GO:0003725">
    <property type="term" value="F:double-stranded RNA binding"/>
    <property type="evidence" value="ECO:0007669"/>
    <property type="project" value="InterPro"/>
</dbReference>
<evidence type="ECO:0000313" key="3">
    <source>
        <dbReference type="Proteomes" id="UP000193986"/>
    </source>
</evidence>
<feature type="compositionally biased region" description="Basic and acidic residues" evidence="1">
    <location>
        <begin position="122"/>
        <end position="134"/>
    </location>
</feature>
<feature type="compositionally biased region" description="Basic and acidic residues" evidence="1">
    <location>
        <begin position="155"/>
        <end position="167"/>
    </location>
</feature>
<evidence type="ECO:0000313" key="2">
    <source>
        <dbReference type="EMBL" id="ORY34850.1"/>
    </source>
</evidence>
<evidence type="ECO:0000256" key="1">
    <source>
        <dbReference type="SAM" id="MobiDB-lite"/>
    </source>
</evidence>
<feature type="region of interest" description="Disordered" evidence="1">
    <location>
        <begin position="115"/>
        <end position="215"/>
    </location>
</feature>
<feature type="region of interest" description="Disordered" evidence="1">
    <location>
        <begin position="1"/>
        <end position="90"/>
    </location>
</feature>
<proteinExistence type="predicted"/>
<feature type="compositionally biased region" description="Basic and acidic residues" evidence="1">
    <location>
        <begin position="37"/>
        <end position="56"/>
    </location>
</feature>
<protein>
    <recommendedName>
        <fullName evidence="4">DUF1168-domain-containing protein</fullName>
    </recommendedName>
</protein>
<dbReference type="InterPro" id="IPR009548">
    <property type="entry name" value="Prkrip1"/>
</dbReference>
<dbReference type="OrthoDB" id="10067079at2759"/>
<dbReference type="AlphaFoldDB" id="A0A1Y2BJR8"/>